<sequence length="105" mass="11338">MLLYIQILMHPLSPRHPAPPIPHTGTPPPTAPCQFSYLSKSLTLLPPGARLCFRPAVTFSQLFCQQALFHSLLSSVSLERFTGASSSPARVLKPFSLGPSSVTVP</sequence>
<accession>A0A452HAP1</accession>
<organism evidence="1 2">
    <name type="scientific">Gopherus agassizii</name>
    <name type="common">Agassiz's desert tortoise</name>
    <dbReference type="NCBI Taxonomy" id="38772"/>
    <lineage>
        <taxon>Eukaryota</taxon>
        <taxon>Metazoa</taxon>
        <taxon>Chordata</taxon>
        <taxon>Craniata</taxon>
        <taxon>Vertebrata</taxon>
        <taxon>Euteleostomi</taxon>
        <taxon>Archelosauria</taxon>
        <taxon>Testudinata</taxon>
        <taxon>Testudines</taxon>
        <taxon>Cryptodira</taxon>
        <taxon>Durocryptodira</taxon>
        <taxon>Testudinoidea</taxon>
        <taxon>Testudinidae</taxon>
        <taxon>Gopherus</taxon>
    </lineage>
</organism>
<reference evidence="1" key="2">
    <citation type="submission" date="2025-08" db="UniProtKB">
        <authorList>
            <consortium name="Ensembl"/>
        </authorList>
    </citation>
    <scope>IDENTIFICATION</scope>
</reference>
<dbReference type="AlphaFoldDB" id="A0A452HAP1"/>
<proteinExistence type="predicted"/>
<keyword evidence="2" id="KW-1185">Reference proteome</keyword>
<dbReference type="Ensembl" id="ENSGAGT00000013527.1">
    <property type="protein sequence ID" value="ENSGAGP00000011812.1"/>
    <property type="gene ID" value="ENSGAGG00000009104.1"/>
</dbReference>
<reference evidence="2" key="1">
    <citation type="journal article" date="2017" name="PLoS ONE">
        <title>The Agassiz's desert tortoise genome provides a resource for the conservation of a threatened species.</title>
        <authorList>
            <person name="Tollis M."/>
            <person name="DeNardo D.F."/>
            <person name="Cornelius J.A."/>
            <person name="Dolby G.A."/>
            <person name="Edwards T."/>
            <person name="Henen B.T."/>
            <person name="Karl A.E."/>
            <person name="Murphy R.W."/>
            <person name="Kusumi K."/>
        </authorList>
    </citation>
    <scope>NUCLEOTIDE SEQUENCE [LARGE SCALE GENOMIC DNA]</scope>
</reference>
<evidence type="ECO:0000313" key="2">
    <source>
        <dbReference type="Proteomes" id="UP000291020"/>
    </source>
</evidence>
<name>A0A452HAP1_9SAUR</name>
<evidence type="ECO:0000313" key="1">
    <source>
        <dbReference type="Ensembl" id="ENSGAGP00000011812.1"/>
    </source>
</evidence>
<protein>
    <submittedName>
        <fullName evidence="1">Uncharacterized protein</fullName>
    </submittedName>
</protein>
<reference evidence="1" key="3">
    <citation type="submission" date="2025-09" db="UniProtKB">
        <authorList>
            <consortium name="Ensembl"/>
        </authorList>
    </citation>
    <scope>IDENTIFICATION</scope>
</reference>
<dbReference type="Proteomes" id="UP000291020">
    <property type="component" value="Unassembled WGS sequence"/>
</dbReference>